<dbReference type="GO" id="GO:0004553">
    <property type="term" value="F:hydrolase activity, hydrolyzing O-glycosyl compounds"/>
    <property type="evidence" value="ECO:0007669"/>
    <property type="project" value="InterPro"/>
</dbReference>
<dbReference type="KEGG" id="gps:C427_1379"/>
<dbReference type="SUPFAM" id="SSF49344">
    <property type="entry name" value="CBD9-like"/>
    <property type="match status" value="1"/>
</dbReference>
<gene>
    <name evidence="3" type="ORF">C427_1379</name>
</gene>
<feature type="chain" id="PRO_5003898958" description="Carbohydrate-binding domain-containing protein" evidence="1">
    <location>
        <begin position="24"/>
        <end position="248"/>
    </location>
</feature>
<organism evidence="3 4">
    <name type="scientific">Paraglaciecola psychrophila 170</name>
    <dbReference type="NCBI Taxonomy" id="1129794"/>
    <lineage>
        <taxon>Bacteria</taxon>
        <taxon>Pseudomonadati</taxon>
        <taxon>Pseudomonadota</taxon>
        <taxon>Gammaproteobacteria</taxon>
        <taxon>Alteromonadales</taxon>
        <taxon>Alteromonadaceae</taxon>
        <taxon>Paraglaciecola</taxon>
    </lineage>
</organism>
<dbReference type="eggNOG" id="COG2133">
    <property type="taxonomic scope" value="Bacteria"/>
</dbReference>
<evidence type="ECO:0000256" key="1">
    <source>
        <dbReference type="SAM" id="SignalP"/>
    </source>
</evidence>
<reference evidence="3 4" key="1">
    <citation type="journal article" date="2013" name="Genome Announc.">
        <title>Complete Genome Sequence of Glaciecola psychrophila Strain 170T.</title>
        <authorList>
            <person name="Yin J."/>
            <person name="Chen J."/>
            <person name="Liu G."/>
            <person name="Yu Y."/>
            <person name="Song L."/>
            <person name="Wang X."/>
            <person name="Qu X."/>
        </authorList>
    </citation>
    <scope>NUCLEOTIDE SEQUENCE [LARGE SCALE GENOMIC DNA]</scope>
    <source>
        <strain evidence="3 4">170</strain>
    </source>
</reference>
<sequence length="248" mass="28486">MLRTLLFGSVLFCSHIIADFSYATDVSSTSTPIKIDGISEQTWDHATWQPMAYLMAESEPKPEDFSGRYKLLWDNQYLYLQAEIIDDILFDKTPDPKVNYWDDDCLEVFIDSDASGGNHQYNHSAFAYHIALDNQAVDIGDDKQVHLYNDHVISRWQRDQIQPEKIIWEVALKLFPNNYSDNKPLPSIILKSEQKIGFMLAYCDNDGSATREHFMGSHKIEPVNGDTNRGWIDANVFGNIQLKNKSKK</sequence>
<evidence type="ECO:0000313" key="3">
    <source>
        <dbReference type="EMBL" id="AGH43488.1"/>
    </source>
</evidence>
<dbReference type="HOGENOM" id="CLU_075287_0_0_6"/>
<keyword evidence="1" id="KW-0732">Signal</keyword>
<evidence type="ECO:0000259" key="2">
    <source>
        <dbReference type="Pfam" id="PF06452"/>
    </source>
</evidence>
<dbReference type="Gene3D" id="2.60.40.1190">
    <property type="match status" value="1"/>
</dbReference>
<dbReference type="Proteomes" id="UP000011864">
    <property type="component" value="Chromosome"/>
</dbReference>
<dbReference type="OrthoDB" id="9786766at2"/>
<dbReference type="RefSeq" id="WP_007639443.1">
    <property type="nucleotide sequence ID" value="NC_020514.1"/>
</dbReference>
<accession>K7A7Y6</accession>
<proteinExistence type="predicted"/>
<dbReference type="EMBL" id="CP003837">
    <property type="protein sequence ID" value="AGH43488.1"/>
    <property type="molecule type" value="Genomic_DNA"/>
</dbReference>
<dbReference type="Pfam" id="PF06452">
    <property type="entry name" value="CBM9_1"/>
    <property type="match status" value="1"/>
</dbReference>
<dbReference type="GO" id="GO:0016052">
    <property type="term" value="P:carbohydrate catabolic process"/>
    <property type="evidence" value="ECO:0007669"/>
    <property type="project" value="InterPro"/>
</dbReference>
<dbReference type="GO" id="GO:0030246">
    <property type="term" value="F:carbohydrate binding"/>
    <property type="evidence" value="ECO:0007669"/>
    <property type="project" value="InterPro"/>
</dbReference>
<dbReference type="CDD" id="cd00241">
    <property type="entry name" value="DOMON_like"/>
    <property type="match status" value="1"/>
</dbReference>
<feature type="domain" description="Carbohydrate-binding" evidence="2">
    <location>
        <begin position="35"/>
        <end position="244"/>
    </location>
</feature>
<name>K7A7Y6_9ALTE</name>
<keyword evidence="4" id="KW-1185">Reference proteome</keyword>
<dbReference type="PATRIC" id="fig|1129794.4.peg.1364"/>
<feature type="signal peptide" evidence="1">
    <location>
        <begin position="1"/>
        <end position="23"/>
    </location>
</feature>
<dbReference type="STRING" id="1129794.C427_1379"/>
<dbReference type="AlphaFoldDB" id="K7A7Y6"/>
<dbReference type="InterPro" id="IPR010502">
    <property type="entry name" value="Carb-bd_dom_fam9"/>
</dbReference>
<protein>
    <recommendedName>
        <fullName evidence="2">Carbohydrate-binding domain-containing protein</fullName>
    </recommendedName>
</protein>
<evidence type="ECO:0000313" key="4">
    <source>
        <dbReference type="Proteomes" id="UP000011864"/>
    </source>
</evidence>